<proteinExistence type="predicted"/>
<protein>
    <recommendedName>
        <fullName evidence="4">Transcription factor domain-containing protein</fullName>
    </recommendedName>
</protein>
<dbReference type="PANTHER" id="PTHR37540:SF10">
    <property type="entry name" value="SIGMA-70 REGION 2 FAMILY PROTEIN"/>
    <property type="match status" value="1"/>
</dbReference>
<dbReference type="Proteomes" id="UP000235786">
    <property type="component" value="Unassembled WGS sequence"/>
</dbReference>
<keyword evidence="3" id="KW-1185">Reference proteome</keyword>
<organism evidence="2 3">
    <name type="scientific">Hyaloscypha variabilis (strain UAMH 11265 / GT02V1 / F)</name>
    <name type="common">Meliniomyces variabilis</name>
    <dbReference type="NCBI Taxonomy" id="1149755"/>
    <lineage>
        <taxon>Eukaryota</taxon>
        <taxon>Fungi</taxon>
        <taxon>Dikarya</taxon>
        <taxon>Ascomycota</taxon>
        <taxon>Pezizomycotina</taxon>
        <taxon>Leotiomycetes</taxon>
        <taxon>Helotiales</taxon>
        <taxon>Hyaloscyphaceae</taxon>
        <taxon>Hyaloscypha</taxon>
        <taxon>Hyaloscypha variabilis</taxon>
    </lineage>
</organism>
<feature type="region of interest" description="Disordered" evidence="1">
    <location>
        <begin position="47"/>
        <end position="97"/>
    </location>
</feature>
<dbReference type="STRING" id="1149755.A0A2J6QZU0"/>
<dbReference type="AlphaFoldDB" id="A0A2J6QZU0"/>
<reference evidence="2 3" key="1">
    <citation type="submission" date="2016-04" db="EMBL/GenBank/DDBJ databases">
        <title>A degradative enzymes factory behind the ericoid mycorrhizal symbiosis.</title>
        <authorList>
            <consortium name="DOE Joint Genome Institute"/>
            <person name="Martino E."/>
            <person name="Morin E."/>
            <person name="Grelet G."/>
            <person name="Kuo A."/>
            <person name="Kohler A."/>
            <person name="Daghino S."/>
            <person name="Barry K."/>
            <person name="Choi C."/>
            <person name="Cichocki N."/>
            <person name="Clum A."/>
            <person name="Copeland A."/>
            <person name="Hainaut M."/>
            <person name="Haridas S."/>
            <person name="Labutti K."/>
            <person name="Lindquist E."/>
            <person name="Lipzen A."/>
            <person name="Khouja H.-R."/>
            <person name="Murat C."/>
            <person name="Ohm R."/>
            <person name="Olson A."/>
            <person name="Spatafora J."/>
            <person name="Veneault-Fourrey C."/>
            <person name="Henrissat B."/>
            <person name="Grigoriev I."/>
            <person name="Martin F."/>
            <person name="Perotto S."/>
        </authorList>
    </citation>
    <scope>NUCLEOTIDE SEQUENCE [LARGE SCALE GENOMIC DNA]</scope>
    <source>
        <strain evidence="2 3">F</strain>
    </source>
</reference>
<name>A0A2J6QZU0_HYAVF</name>
<evidence type="ECO:0008006" key="4">
    <source>
        <dbReference type="Google" id="ProtNLM"/>
    </source>
</evidence>
<evidence type="ECO:0000313" key="2">
    <source>
        <dbReference type="EMBL" id="PMD31796.1"/>
    </source>
</evidence>
<dbReference type="Pfam" id="PF11951">
    <property type="entry name" value="Fungal_trans_2"/>
    <property type="match status" value="1"/>
</dbReference>
<sequence length="560" mass="63031">MEPNTPHKSHSKAHATLREFKFVDQTDRSREGATAYQAVVRSHVMTEVRRQRRSKAKINAETRRQRTTRLISSEANGAAAKDTPPSTSDDIHETSSSLAEPLAASLTEINGSQEFQYSFHFQEEGEVNTYSFDAAVTIPEEPMLVVDLARGGTVHSDALAIDEVIQYDAPIYSRYDQMEETVPTPTILGISRIDPFRALPVPPDQDTYQLLDHYTFTIPFLMYGTRSRSPVHHQLYNCATQDPAAFHAVLAYSAQQLDSMSDVQISKRALHHSSRTLRLIHERIREPLFKFDDGLVMAIAFLAFTERRFGDDAIAQRHWLALGELFRARGGMEGLVLDRWLAATLYWNCLVWSGTFDPSIMATRDWSSFATSTDAVTCPSVEFTGFLANLTNLKSRLRSHIKSGCTFPCHYSCSHRRSVFTPSGPLCKLVAPTSLDKYCHGDRSSATNAQRMASECKLPCILYLNIVMTEYDVNPKLMEDYLGKLRTCLFEDGLDVDNSAEHLLIKLLIGFEHSTSETTHRAHKTIRMASVIEKLEVGLQHRIHTVLLGALVLREIDTES</sequence>
<dbReference type="EMBL" id="KZ613961">
    <property type="protein sequence ID" value="PMD31796.1"/>
    <property type="molecule type" value="Genomic_DNA"/>
</dbReference>
<accession>A0A2J6QZU0</accession>
<evidence type="ECO:0000313" key="3">
    <source>
        <dbReference type="Proteomes" id="UP000235786"/>
    </source>
</evidence>
<dbReference type="OrthoDB" id="4158087at2759"/>
<evidence type="ECO:0000256" key="1">
    <source>
        <dbReference type="SAM" id="MobiDB-lite"/>
    </source>
</evidence>
<dbReference type="InterPro" id="IPR021858">
    <property type="entry name" value="Fun_TF"/>
</dbReference>
<gene>
    <name evidence="2" type="ORF">L207DRAFT_640608</name>
</gene>
<dbReference type="PANTHER" id="PTHR37540">
    <property type="entry name" value="TRANSCRIPTION FACTOR (ACR-2), PUTATIVE-RELATED-RELATED"/>
    <property type="match status" value="1"/>
</dbReference>